<accession>A0AAX1NDW7</accession>
<keyword evidence="2" id="KW-1185">Reference proteome</keyword>
<evidence type="ECO:0000313" key="2">
    <source>
        <dbReference type="Proteomes" id="UP000678679"/>
    </source>
</evidence>
<dbReference type="RefSeq" id="WP_215585973.1">
    <property type="nucleotide sequence ID" value="NZ_CP076133.1"/>
</dbReference>
<protein>
    <submittedName>
        <fullName evidence="1">Uncharacterized protein</fullName>
    </submittedName>
</protein>
<organism evidence="1 2">
    <name type="scientific">Flammeovirga yaeyamensis</name>
    <dbReference type="NCBI Taxonomy" id="367791"/>
    <lineage>
        <taxon>Bacteria</taxon>
        <taxon>Pseudomonadati</taxon>
        <taxon>Bacteroidota</taxon>
        <taxon>Cytophagia</taxon>
        <taxon>Cytophagales</taxon>
        <taxon>Flammeovirgaceae</taxon>
        <taxon>Flammeovirga</taxon>
    </lineage>
</organism>
<gene>
    <name evidence="1" type="ORF">KMW28_24185</name>
</gene>
<evidence type="ECO:0000313" key="1">
    <source>
        <dbReference type="EMBL" id="QWG05522.1"/>
    </source>
</evidence>
<name>A0AAX1NDW7_9BACT</name>
<dbReference type="Proteomes" id="UP000678679">
    <property type="component" value="Chromosome 2"/>
</dbReference>
<sequence length="84" mass="9733">MQGMLDLKMCQWVASNNSLVGISEVIQHDPYEILIANNGYQIKRVNVNRGVVKIVNLDQDISKLVIQSDENKQIHWEVKYEHQL</sequence>
<dbReference type="AlphaFoldDB" id="A0AAX1NDW7"/>
<reference evidence="1 2" key="1">
    <citation type="submission" date="2021-05" db="EMBL/GenBank/DDBJ databases">
        <title>Comparative genomic studies on the polysaccharide-degrading batcterial strains of the Flammeovirga genus.</title>
        <authorList>
            <person name="Zewei F."/>
            <person name="Zheng Z."/>
            <person name="Yu L."/>
            <person name="Ruyue G."/>
            <person name="Yanhong M."/>
            <person name="Yuanyuan C."/>
            <person name="Jingyan G."/>
            <person name="Wenjun H."/>
        </authorList>
    </citation>
    <scope>NUCLEOTIDE SEQUENCE [LARGE SCALE GENOMIC DNA]</scope>
    <source>
        <strain evidence="1 2">NBRC:100898</strain>
    </source>
</reference>
<dbReference type="EMBL" id="CP076133">
    <property type="protein sequence ID" value="QWG05522.1"/>
    <property type="molecule type" value="Genomic_DNA"/>
</dbReference>
<dbReference type="KEGG" id="fya:KMW28_24185"/>
<proteinExistence type="predicted"/>